<dbReference type="EMBL" id="CP013195">
    <property type="protein sequence ID" value="ALO48414.1"/>
    <property type="molecule type" value="Genomic_DNA"/>
</dbReference>
<feature type="chain" id="PRO_5006601960" evidence="1">
    <location>
        <begin position="24"/>
        <end position="565"/>
    </location>
</feature>
<evidence type="ECO:0000313" key="2">
    <source>
        <dbReference type="EMBL" id="ALO48414.1"/>
    </source>
</evidence>
<evidence type="ECO:0000256" key="1">
    <source>
        <dbReference type="SAM" id="SignalP"/>
    </source>
</evidence>
<feature type="signal peptide" evidence="1">
    <location>
        <begin position="1"/>
        <end position="23"/>
    </location>
</feature>
<protein>
    <submittedName>
        <fullName evidence="2">Uncharacterized protein</fullName>
    </submittedName>
</protein>
<dbReference type="KEGG" id="peo:AS203_04390"/>
<keyword evidence="3" id="KW-1185">Reference proteome</keyword>
<evidence type="ECO:0000313" key="3">
    <source>
        <dbReference type="Proteomes" id="UP000056252"/>
    </source>
</evidence>
<keyword evidence="1" id="KW-0732">Signal</keyword>
<dbReference type="PROSITE" id="PS51257">
    <property type="entry name" value="PROKAR_LIPOPROTEIN"/>
    <property type="match status" value="1"/>
</dbReference>
<organism evidence="2 3">
    <name type="scientific">Hoylesella enoeca</name>
    <dbReference type="NCBI Taxonomy" id="76123"/>
    <lineage>
        <taxon>Bacteria</taxon>
        <taxon>Pseudomonadati</taxon>
        <taxon>Bacteroidota</taxon>
        <taxon>Bacteroidia</taxon>
        <taxon>Bacteroidales</taxon>
        <taxon>Prevotellaceae</taxon>
        <taxon>Hoylesella</taxon>
    </lineage>
</organism>
<dbReference type="OrthoDB" id="1082936at2"/>
<accession>A0A0S2KJY7</accession>
<dbReference type="RefSeq" id="WP_060544230.1">
    <property type="nucleotide sequence ID" value="NZ_CP013195.1"/>
</dbReference>
<dbReference type="AlphaFoldDB" id="A0A0S2KJY7"/>
<dbReference type="Proteomes" id="UP000056252">
    <property type="component" value="Chromosome"/>
</dbReference>
<sequence length="565" mass="61784">MKRIQKINAAAMAIMLPAVLLFAACSSEDNLTEPNTVAVGDAQISITVEPFETAKKNPKSRAATDETKPDTVIFETGLRAVVSVEEDEPEANTRAAIADGHYTIYACDATTGARITGTDKLLKGTFSGGVFTRDAGTALCLAPGTYKFVCINDAVTDRGTYLEVNSIPTSVTQNCNAQIGTTTETISGTDWQVKFIMRHQNARVRFHVVAYSDHMGNLSGDFKGGNWQQPYYQKYSIDGTTITGHSETDSYNRLLSYFTMPTTSTTYNATYVQAHDFYGSYVYLTPGVNLNACIWNVGQVYGKAITNFTSKLTNLVRNHSYTITYRILPDALYLFQDGTAGAISEKGSRTPIGVIVSEKTNTKEGMAIALKSVIGEFGNSNIVYGTWGSRMFVANNTSNFSDYTDGMQDMDGYKWTHDPAGSTDGTVKADNKNDYTVFYYAAHYNPGVSVTGINVGKWYLPALGEWKQMIMTLANWDGLMTFVGNGGSGDLAAANVNRMNKAFTDAGGTEIFNTSINNHEYWSSSEVGSIYNPLFGHDFLTNKIVCGPSAYRHNNTAEVRPFVHF</sequence>
<proteinExistence type="predicted"/>
<reference evidence="3" key="1">
    <citation type="submission" date="2015-11" db="EMBL/GenBank/DDBJ databases">
        <authorList>
            <person name="Holder M.E."/>
            <person name="Ajami N.J."/>
            <person name="Petrosino J.F."/>
        </authorList>
    </citation>
    <scope>NUCLEOTIDE SEQUENCE [LARGE SCALE GENOMIC DNA]</scope>
    <source>
        <strain evidence="3">F0113</strain>
    </source>
</reference>
<name>A0A0S2KJY7_9BACT</name>
<gene>
    <name evidence="2" type="ORF">AS203_04390</name>
</gene>